<evidence type="ECO:0000313" key="3">
    <source>
        <dbReference type="Proteomes" id="UP001231189"/>
    </source>
</evidence>
<sequence length="109" mass="12300">MTALRRVAAAARRMPPPSSAANPVPIYQQMLKKIEVMKAAPAPAEDISKTIEQMETNTRRRLQTLKFNEREIVRGLERDKPSRRRSYHLAMCFFGAAMFAAPKVAKAIT</sequence>
<reference evidence="2" key="1">
    <citation type="submission" date="2023-07" db="EMBL/GenBank/DDBJ databases">
        <title>A chromosome-level genome assembly of Lolium multiflorum.</title>
        <authorList>
            <person name="Chen Y."/>
            <person name="Copetti D."/>
            <person name="Kolliker R."/>
            <person name="Studer B."/>
        </authorList>
    </citation>
    <scope>NUCLEOTIDE SEQUENCE</scope>
    <source>
        <strain evidence="2">02402/16</strain>
        <tissue evidence="2">Leaf</tissue>
    </source>
</reference>
<protein>
    <submittedName>
        <fullName evidence="2">Uncharacterized protein</fullName>
    </submittedName>
</protein>
<dbReference type="AlphaFoldDB" id="A0AAD8R8A1"/>
<comment type="caution">
    <text evidence="2">The sequence shown here is derived from an EMBL/GenBank/DDBJ whole genome shotgun (WGS) entry which is preliminary data.</text>
</comment>
<organism evidence="2 3">
    <name type="scientific">Lolium multiflorum</name>
    <name type="common">Italian ryegrass</name>
    <name type="synonym">Lolium perenne subsp. multiflorum</name>
    <dbReference type="NCBI Taxonomy" id="4521"/>
    <lineage>
        <taxon>Eukaryota</taxon>
        <taxon>Viridiplantae</taxon>
        <taxon>Streptophyta</taxon>
        <taxon>Embryophyta</taxon>
        <taxon>Tracheophyta</taxon>
        <taxon>Spermatophyta</taxon>
        <taxon>Magnoliopsida</taxon>
        <taxon>Liliopsida</taxon>
        <taxon>Poales</taxon>
        <taxon>Poaceae</taxon>
        <taxon>BOP clade</taxon>
        <taxon>Pooideae</taxon>
        <taxon>Poodae</taxon>
        <taxon>Poeae</taxon>
        <taxon>Poeae Chloroplast Group 2 (Poeae type)</taxon>
        <taxon>Loliodinae</taxon>
        <taxon>Loliinae</taxon>
        <taxon>Lolium</taxon>
    </lineage>
</organism>
<keyword evidence="3" id="KW-1185">Reference proteome</keyword>
<evidence type="ECO:0000256" key="1">
    <source>
        <dbReference type="SAM" id="MobiDB-lite"/>
    </source>
</evidence>
<dbReference type="EMBL" id="JAUUTY010000006">
    <property type="protein sequence ID" value="KAK1615204.1"/>
    <property type="molecule type" value="Genomic_DNA"/>
</dbReference>
<proteinExistence type="predicted"/>
<dbReference type="Proteomes" id="UP001231189">
    <property type="component" value="Unassembled WGS sequence"/>
</dbReference>
<accession>A0AAD8R8A1</accession>
<name>A0AAD8R8A1_LOLMU</name>
<gene>
    <name evidence="2" type="ORF">QYE76_020721</name>
</gene>
<evidence type="ECO:0000313" key="2">
    <source>
        <dbReference type="EMBL" id="KAK1615204.1"/>
    </source>
</evidence>
<feature type="region of interest" description="Disordered" evidence="1">
    <location>
        <begin position="1"/>
        <end position="21"/>
    </location>
</feature>